<reference evidence="1 2" key="2">
    <citation type="submission" date="2018-06" db="EMBL/GenBank/DDBJ databases">
        <title>Metagenomic assembly of (sub)arctic Cyanobacteria and their associated microbiome from non-axenic cultures.</title>
        <authorList>
            <person name="Baurain D."/>
        </authorList>
    </citation>
    <scope>NUCLEOTIDE SEQUENCE [LARGE SCALE GENOMIC DNA]</scope>
    <source>
        <strain evidence="1">ULC066bin1</strain>
    </source>
</reference>
<dbReference type="AlphaFoldDB" id="A0A2W4WG58"/>
<organism evidence="1 2">
    <name type="scientific">Pseudanabaena frigida</name>
    <dbReference type="NCBI Taxonomy" id="945775"/>
    <lineage>
        <taxon>Bacteria</taxon>
        <taxon>Bacillati</taxon>
        <taxon>Cyanobacteriota</taxon>
        <taxon>Cyanophyceae</taxon>
        <taxon>Pseudanabaenales</taxon>
        <taxon>Pseudanabaenaceae</taxon>
        <taxon>Pseudanabaena</taxon>
    </lineage>
</organism>
<dbReference type="Proteomes" id="UP000249467">
    <property type="component" value="Unassembled WGS sequence"/>
</dbReference>
<name>A0A2W4WG58_9CYAN</name>
<reference evidence="1 2" key="1">
    <citation type="submission" date="2018-04" db="EMBL/GenBank/DDBJ databases">
        <authorList>
            <person name="Go L.Y."/>
            <person name="Mitchell J.A."/>
        </authorList>
    </citation>
    <scope>NUCLEOTIDE SEQUENCE [LARGE SCALE GENOMIC DNA]</scope>
    <source>
        <strain evidence="1">ULC066bin1</strain>
    </source>
</reference>
<sequence length="142" mass="15774">MSNTQFAFLKKINIPSRESLQSSIDSLGFKLTLHPDLNLLEDCGFSPCIFNGISGSGFEVFCEPTIDLVDDEVLFDIAKENDICISMVWRSSLKDYACVMIVSCALTKDFGAVISYEGDPPESFENMLQETREIVLEAANEV</sequence>
<proteinExistence type="predicted"/>
<comment type="caution">
    <text evidence="1">The sequence shown here is derived from an EMBL/GenBank/DDBJ whole genome shotgun (WGS) entry which is preliminary data.</text>
</comment>
<evidence type="ECO:0000313" key="2">
    <source>
        <dbReference type="Proteomes" id="UP000249467"/>
    </source>
</evidence>
<accession>A0A2W4WG58</accession>
<protein>
    <submittedName>
        <fullName evidence="1">Uncharacterized protein</fullName>
    </submittedName>
</protein>
<gene>
    <name evidence="1" type="ORF">DCF19_02710</name>
</gene>
<dbReference type="EMBL" id="QBML01000003">
    <property type="protein sequence ID" value="PZO44134.1"/>
    <property type="molecule type" value="Genomic_DNA"/>
</dbReference>
<evidence type="ECO:0000313" key="1">
    <source>
        <dbReference type="EMBL" id="PZO44134.1"/>
    </source>
</evidence>